<dbReference type="RefSeq" id="WP_170259145.1">
    <property type="nucleotide sequence ID" value="NZ_BKAF01000012.1"/>
</dbReference>
<evidence type="ECO:0000259" key="1">
    <source>
        <dbReference type="PROSITE" id="PS51494"/>
    </source>
</evidence>
<feature type="domain" description="Peptidase S55" evidence="1">
    <location>
        <begin position="1"/>
        <end position="164"/>
    </location>
</feature>
<dbReference type="PROSITE" id="PS51494">
    <property type="entry name" value="SPOIVB"/>
    <property type="match status" value="1"/>
</dbReference>
<accession>A0A1I3JIM6</accession>
<keyword evidence="3" id="KW-1185">Reference proteome</keyword>
<dbReference type="SUPFAM" id="SSF50494">
    <property type="entry name" value="Trypsin-like serine proteases"/>
    <property type="match status" value="1"/>
</dbReference>
<gene>
    <name evidence="2" type="ORF">SAMN05216561_110146</name>
</gene>
<protein>
    <submittedName>
        <fullName evidence="2">SpoIVB peptidase S55</fullName>
    </submittedName>
</protein>
<organism evidence="2 3">
    <name type="scientific">Nocardioides psychrotolerans</name>
    <dbReference type="NCBI Taxonomy" id="1005945"/>
    <lineage>
        <taxon>Bacteria</taxon>
        <taxon>Bacillati</taxon>
        <taxon>Actinomycetota</taxon>
        <taxon>Actinomycetes</taxon>
        <taxon>Propionibacteriales</taxon>
        <taxon>Nocardioidaceae</taxon>
        <taxon>Nocardioides</taxon>
    </lineage>
</organism>
<dbReference type="InterPro" id="IPR009003">
    <property type="entry name" value="Peptidase_S1_PA"/>
</dbReference>
<dbReference type="Pfam" id="PF05580">
    <property type="entry name" value="Peptidase_S55"/>
    <property type="match status" value="1"/>
</dbReference>
<evidence type="ECO:0000313" key="2">
    <source>
        <dbReference type="EMBL" id="SFI60097.1"/>
    </source>
</evidence>
<evidence type="ECO:0000313" key="3">
    <source>
        <dbReference type="Proteomes" id="UP000198649"/>
    </source>
</evidence>
<proteinExistence type="predicted"/>
<dbReference type="AlphaFoldDB" id="A0A1I3JIM6"/>
<name>A0A1I3JIM6_9ACTN</name>
<dbReference type="Proteomes" id="UP000198649">
    <property type="component" value="Unassembled WGS sequence"/>
</dbReference>
<dbReference type="InterPro" id="IPR008763">
    <property type="entry name" value="Peptidase_S55"/>
</dbReference>
<dbReference type="STRING" id="1005945.SAMN05216561_110146"/>
<sequence length="580" mass="60100">MPLITHHCRGHRRALSLAALATTTGMLVGITATGPATSAEPTGDCTAVFPLAEVAAGQAVEGLTVDSGVTPEPFTGEVLGVLEGGIAPGLDMIIMDLDSPAIQAAGGIWQGMSGSPVYADDGRLIGAVAYGLAYGSSPVAGITPFEDMDDYLDAAARPGRIKVGTAMSQRIARESDVSAAQAAQGFRQLPMPLGVSGVSSSRLDSATGRPYLSSNAYAVGRATGAAAPTAADIVAGGNIASSLAYGDITAAGVGTATSVCDGRVVGFGHPMQFSGPATMSMHPADAIYVQEDPLGAPFKVANIAAPVGTITDDRLTGITGTYGPLPEGMTVTSTLTKGDKSRVGVTDITVPLANAELTFYQLISNHDRVIDGITGGTETQSWTVIGTDADGTPFTLEHSDRFTSIRDITYESSFDLPDVLYGLSQLDGVTVTSATAEGSVTDSKSTYSLGAIQQYRQGAWVTLSRQEPALAVAGRKLLLRQVLNGPTGQRTVPVSFTIPTRAAGQKGSISMVGGNFLYSEAAYQNSLAKILKGVREQVRNDEVQADLSIFGRKVQIERSQVLGPVDMVVNGNRRVRVVVR</sequence>
<dbReference type="EMBL" id="FOQG01000010">
    <property type="protein sequence ID" value="SFI60097.1"/>
    <property type="molecule type" value="Genomic_DNA"/>
</dbReference>
<reference evidence="2 3" key="1">
    <citation type="submission" date="2016-10" db="EMBL/GenBank/DDBJ databases">
        <authorList>
            <person name="de Groot N.N."/>
        </authorList>
    </citation>
    <scope>NUCLEOTIDE SEQUENCE [LARGE SCALE GENOMIC DNA]</scope>
    <source>
        <strain evidence="2 3">CGMCC 1.11156</strain>
    </source>
</reference>